<dbReference type="EMBL" id="JALJOR010000023">
    <property type="protein sequence ID" value="KAK9803168.1"/>
    <property type="molecule type" value="Genomic_DNA"/>
</dbReference>
<dbReference type="PROSITE" id="PS50882">
    <property type="entry name" value="YTH"/>
    <property type="match status" value="1"/>
</dbReference>
<dbReference type="PANTHER" id="PTHR12357">
    <property type="entry name" value="YTH YT521-B HOMOLOGY DOMAIN-CONTAINING"/>
    <property type="match status" value="1"/>
</dbReference>
<dbReference type="GO" id="GO:0000398">
    <property type="term" value="P:mRNA splicing, via spliceosome"/>
    <property type="evidence" value="ECO:0007669"/>
    <property type="project" value="TreeGrafter"/>
</dbReference>
<evidence type="ECO:0000313" key="3">
    <source>
        <dbReference type="EMBL" id="KAK9803168.1"/>
    </source>
</evidence>
<dbReference type="GO" id="GO:0003729">
    <property type="term" value="F:mRNA binding"/>
    <property type="evidence" value="ECO:0007669"/>
    <property type="project" value="TreeGrafter"/>
</dbReference>
<evidence type="ECO:0000313" key="4">
    <source>
        <dbReference type="Proteomes" id="UP001489004"/>
    </source>
</evidence>
<protein>
    <recommendedName>
        <fullName evidence="2">YTH domain-containing protein</fullName>
    </recommendedName>
</protein>
<dbReference type="GO" id="GO:1990247">
    <property type="term" value="F:N6-methyladenosine-containing RNA reader activity"/>
    <property type="evidence" value="ECO:0007669"/>
    <property type="project" value="TreeGrafter"/>
</dbReference>
<dbReference type="CDD" id="cd21134">
    <property type="entry name" value="YTH"/>
    <property type="match status" value="1"/>
</dbReference>
<feature type="region of interest" description="Disordered" evidence="1">
    <location>
        <begin position="301"/>
        <end position="379"/>
    </location>
</feature>
<dbReference type="PANTHER" id="PTHR12357:SF3">
    <property type="entry name" value="YTH DOMAIN-CONTAINING PROTEIN 1"/>
    <property type="match status" value="1"/>
</dbReference>
<proteinExistence type="predicted"/>
<gene>
    <name evidence="3" type="ORF">WJX72_007607</name>
</gene>
<dbReference type="GO" id="GO:0048024">
    <property type="term" value="P:regulation of mRNA splicing, via spliceosome"/>
    <property type="evidence" value="ECO:0007669"/>
    <property type="project" value="TreeGrafter"/>
</dbReference>
<dbReference type="Gene3D" id="3.10.590.10">
    <property type="entry name" value="ph1033 like domains"/>
    <property type="match status" value="1"/>
</dbReference>
<feature type="domain" description="YTH" evidence="2">
    <location>
        <begin position="1"/>
        <end position="122"/>
    </location>
</feature>
<dbReference type="InterPro" id="IPR007275">
    <property type="entry name" value="YTH_domain"/>
</dbReference>
<feature type="compositionally biased region" description="Gly residues" evidence="1">
    <location>
        <begin position="140"/>
        <end position="152"/>
    </location>
</feature>
<reference evidence="3 4" key="1">
    <citation type="journal article" date="2024" name="Nat. Commun.">
        <title>Phylogenomics reveals the evolutionary origins of lichenization in chlorophyte algae.</title>
        <authorList>
            <person name="Puginier C."/>
            <person name="Libourel C."/>
            <person name="Otte J."/>
            <person name="Skaloud P."/>
            <person name="Haon M."/>
            <person name="Grisel S."/>
            <person name="Petersen M."/>
            <person name="Berrin J.G."/>
            <person name="Delaux P.M."/>
            <person name="Dal Grande F."/>
            <person name="Keller J."/>
        </authorList>
    </citation>
    <scope>NUCLEOTIDE SEQUENCE [LARGE SCALE GENOMIC DNA]</scope>
    <source>
        <strain evidence="3 4">SAG 2043</strain>
    </source>
</reference>
<evidence type="ECO:0000259" key="2">
    <source>
        <dbReference type="PROSITE" id="PS50882"/>
    </source>
</evidence>
<feature type="region of interest" description="Disordered" evidence="1">
    <location>
        <begin position="129"/>
        <end position="163"/>
    </location>
</feature>
<name>A0AAW1P3M6_9CHLO</name>
<dbReference type="AlphaFoldDB" id="A0AAW1P3M6"/>
<sequence>MDNIERSLQEGIWATQKHNEERLNEAFHNSDNVYLVFSVNSTGHFQGYARMASPLSRMQNRGWAGNASVGNTFRVEWQRVFDLGFHKTQHLSNPLNEGKPIKISRDGQELPADIGEELLALFDREADLAGNKRPGAPRVGPGGRGPLPGGRGMPPRPAMGMGMRPPRMGGMPEFGGMMMPMGGMPMGPMAMGRGMPMMMGDDGFMPGFGGGVPGMNGMGPGPMMMGGGPPRRPPFRPIDAPRPPPPARPTFRGPAMNGQAARDYEGFGQEEPFAMSDRRMGMGTANGNGYGYGGADGAFEDDYEEPVMPSQRNVAAAPRRTGYDSDKRQEWGGVHGRAEAGHSRGKRSRSRSRSASPRRGRSRRSRSRSRSRDKRPNILDMSYDDYMKHLVKMQQRAVGGATPMMAAGLNPMMAQALMAQNMFGGGSNPMMAQMMGMMGGGGAPAGMNPLGAMAGGGASRAKPGGEDGGLQISEADYVRQWEQYANMMGRPFNPEVVRGWYQQYKRTLAQSKA</sequence>
<comment type="caution">
    <text evidence="3">The sequence shown here is derived from an EMBL/GenBank/DDBJ whole genome shotgun (WGS) entry which is preliminary data.</text>
</comment>
<evidence type="ECO:0000256" key="1">
    <source>
        <dbReference type="SAM" id="MobiDB-lite"/>
    </source>
</evidence>
<organism evidence="3 4">
    <name type="scientific">[Myrmecia] bisecta</name>
    <dbReference type="NCBI Taxonomy" id="41462"/>
    <lineage>
        <taxon>Eukaryota</taxon>
        <taxon>Viridiplantae</taxon>
        <taxon>Chlorophyta</taxon>
        <taxon>core chlorophytes</taxon>
        <taxon>Trebouxiophyceae</taxon>
        <taxon>Trebouxiales</taxon>
        <taxon>Trebouxiaceae</taxon>
        <taxon>Myrmecia</taxon>
    </lineage>
</organism>
<feature type="compositionally biased region" description="Basic residues" evidence="1">
    <location>
        <begin position="343"/>
        <end position="373"/>
    </location>
</feature>
<feature type="compositionally biased region" description="Basic and acidic residues" evidence="1">
    <location>
        <begin position="321"/>
        <end position="342"/>
    </location>
</feature>
<accession>A0AAW1P3M6</accession>
<dbReference type="Pfam" id="PF04146">
    <property type="entry name" value="YTH"/>
    <property type="match status" value="1"/>
</dbReference>
<dbReference type="InterPro" id="IPR045168">
    <property type="entry name" value="YTH_prot"/>
</dbReference>
<dbReference type="GO" id="GO:0005654">
    <property type="term" value="C:nucleoplasm"/>
    <property type="evidence" value="ECO:0007669"/>
    <property type="project" value="TreeGrafter"/>
</dbReference>
<keyword evidence="4" id="KW-1185">Reference proteome</keyword>
<dbReference type="Proteomes" id="UP001489004">
    <property type="component" value="Unassembled WGS sequence"/>
</dbReference>